<accession>A0A067K2I2</accession>
<proteinExistence type="predicted"/>
<name>A0A067K2I2_JATCU</name>
<sequence length="495" mass="56664">MRSRVVATGFGNYAAGLRRSQPRFPPAMRYALMERWNDSTHTFIFGFEEMTLTPVDYTAITGLGFDGPIAPLDTRYQSAALGAELVRTLLCVPTCTRYTTQGYVSYEVVYRFWAERIRTRLAACWASLALAHLYHGLDVWTRGSGEYNWQFLRPLEVWAYEYRIYPGGPGGDVSVDARWIPRYLAHRHHTFSSSEDPHYWRCYLNDRALSDLLLTPWEGDAWEAYPARAMAEAYTHSRFLLQGYWLDRYFLGERIFELQVATAQRRVPDAPPRHMCMLEGMTPEDLLEEYDGSPTDIPLSAGDYASYFSTRLQARLPEVREYIQAEAEMEANAPAGPTGAVLGDVPFPPGMKVELDPALGLGSAINIPADLRQAPPPLQLDPEHATHVPAQRYQELRQRFDFARSYIARLYPELHERRLGGCEGISPASPALLPDSRWRSIDSRLGWRWRGFHWISPRMRRMMMMAPRLMMHRHLHPLRQQLVPAGGIVSRPSPL</sequence>
<organism evidence="1 2">
    <name type="scientific">Jatropha curcas</name>
    <name type="common">Barbados nut</name>
    <dbReference type="NCBI Taxonomy" id="180498"/>
    <lineage>
        <taxon>Eukaryota</taxon>
        <taxon>Viridiplantae</taxon>
        <taxon>Streptophyta</taxon>
        <taxon>Embryophyta</taxon>
        <taxon>Tracheophyta</taxon>
        <taxon>Spermatophyta</taxon>
        <taxon>Magnoliopsida</taxon>
        <taxon>eudicotyledons</taxon>
        <taxon>Gunneridae</taxon>
        <taxon>Pentapetalae</taxon>
        <taxon>rosids</taxon>
        <taxon>fabids</taxon>
        <taxon>Malpighiales</taxon>
        <taxon>Euphorbiaceae</taxon>
        <taxon>Crotonoideae</taxon>
        <taxon>Jatropheae</taxon>
        <taxon>Jatropha</taxon>
    </lineage>
</organism>
<dbReference type="PANTHER" id="PTHR46033:SF8">
    <property type="entry name" value="PROTEIN MAINTENANCE OF MERISTEMS-LIKE"/>
    <property type="match status" value="1"/>
</dbReference>
<protein>
    <recommendedName>
        <fullName evidence="3">Aminotransferase-like plant mobile domain-containing protein</fullName>
    </recommendedName>
</protein>
<evidence type="ECO:0008006" key="3">
    <source>
        <dbReference type="Google" id="ProtNLM"/>
    </source>
</evidence>
<dbReference type="InterPro" id="IPR044824">
    <property type="entry name" value="MAIN-like"/>
</dbReference>
<dbReference type="GO" id="GO:0010073">
    <property type="term" value="P:meristem maintenance"/>
    <property type="evidence" value="ECO:0007669"/>
    <property type="project" value="InterPro"/>
</dbReference>
<gene>
    <name evidence="1" type="ORF">JCGZ_18164</name>
</gene>
<dbReference type="EMBL" id="KK914694">
    <property type="protein sequence ID" value="KDP30327.1"/>
    <property type="molecule type" value="Genomic_DNA"/>
</dbReference>
<reference evidence="1 2" key="1">
    <citation type="journal article" date="2014" name="PLoS ONE">
        <title>Global Analysis of Gene Expression Profiles in Physic Nut (Jatropha curcas L.) Seedlings Exposed to Salt Stress.</title>
        <authorList>
            <person name="Zhang L."/>
            <person name="Zhang C."/>
            <person name="Wu P."/>
            <person name="Chen Y."/>
            <person name="Li M."/>
            <person name="Jiang H."/>
            <person name="Wu G."/>
        </authorList>
    </citation>
    <scope>NUCLEOTIDE SEQUENCE [LARGE SCALE GENOMIC DNA]</scope>
    <source>
        <strain evidence="2">cv. GZQX0401</strain>
        <tissue evidence="1">Young leaves</tissue>
    </source>
</reference>
<keyword evidence="2" id="KW-1185">Reference proteome</keyword>
<dbReference type="PANTHER" id="PTHR46033">
    <property type="entry name" value="PROTEIN MAIN-LIKE 2"/>
    <property type="match status" value="1"/>
</dbReference>
<dbReference type="AlphaFoldDB" id="A0A067K2I2"/>
<evidence type="ECO:0000313" key="2">
    <source>
        <dbReference type="Proteomes" id="UP000027138"/>
    </source>
</evidence>
<evidence type="ECO:0000313" key="1">
    <source>
        <dbReference type="EMBL" id="KDP30327.1"/>
    </source>
</evidence>
<dbReference type="Proteomes" id="UP000027138">
    <property type="component" value="Unassembled WGS sequence"/>
</dbReference>